<accession>A0A4R3MPI3</accession>
<dbReference type="RefSeq" id="WP_132373136.1">
    <property type="nucleotide sequence ID" value="NZ_SMAN01000033.1"/>
</dbReference>
<gene>
    <name evidence="6" type="ORF">EDD68_1331</name>
</gene>
<comment type="caution">
    <text evidence="6">The sequence shown here is derived from an EMBL/GenBank/DDBJ whole genome shotgun (WGS) entry which is preliminary data.</text>
</comment>
<dbReference type="HAMAP" id="MF_01536">
    <property type="entry name" value="UPF0344"/>
    <property type="match status" value="1"/>
</dbReference>
<comment type="similarity">
    <text evidence="5">Belongs to the UPF0344 family.</text>
</comment>
<evidence type="ECO:0000256" key="1">
    <source>
        <dbReference type="ARBA" id="ARBA00022475"/>
    </source>
</evidence>
<feature type="transmembrane region" description="Helical" evidence="5">
    <location>
        <begin position="97"/>
        <end position="118"/>
    </location>
</feature>
<name>A0A4R3MPI3_9BACI</name>
<evidence type="ECO:0000256" key="2">
    <source>
        <dbReference type="ARBA" id="ARBA00022692"/>
    </source>
</evidence>
<dbReference type="AlphaFoldDB" id="A0A4R3MPI3"/>
<sequence length="124" mass="13677">MTHLHITSWVLALILFAAVLVLSNQGKEKPAKILQMILRLDYLFILYSGGDLFANYLGTGGATFGEVIVKVLAGLWIIAAMEMIVMKKAKGKPVSGWWIQWGIALVIALVLGFGRLPLGFQWFS</sequence>
<reference evidence="6 7" key="1">
    <citation type="submission" date="2019-03" db="EMBL/GenBank/DDBJ databases">
        <title>Genomic Encyclopedia of Type Strains, Phase IV (KMG-IV): sequencing the most valuable type-strain genomes for metagenomic binning, comparative biology and taxonomic classification.</title>
        <authorList>
            <person name="Goeker M."/>
        </authorList>
    </citation>
    <scope>NUCLEOTIDE SEQUENCE [LARGE SCALE GENOMIC DNA]</scope>
    <source>
        <strain evidence="6 7">DSM 25894</strain>
    </source>
</reference>
<dbReference type="Proteomes" id="UP000294650">
    <property type="component" value="Unassembled WGS sequence"/>
</dbReference>
<proteinExistence type="inferred from homology"/>
<keyword evidence="7" id="KW-1185">Reference proteome</keyword>
<evidence type="ECO:0000256" key="5">
    <source>
        <dbReference type="HAMAP-Rule" id="MF_01536"/>
    </source>
</evidence>
<dbReference type="InterPro" id="IPR010899">
    <property type="entry name" value="UPF0344"/>
</dbReference>
<feature type="transmembrane region" description="Helical" evidence="5">
    <location>
        <begin position="36"/>
        <end position="55"/>
    </location>
</feature>
<evidence type="ECO:0000313" key="6">
    <source>
        <dbReference type="EMBL" id="TCT16684.1"/>
    </source>
</evidence>
<protein>
    <recommendedName>
        <fullName evidence="5">UPF0344 protein EDD68_1331</fullName>
    </recommendedName>
</protein>
<evidence type="ECO:0000313" key="7">
    <source>
        <dbReference type="Proteomes" id="UP000294650"/>
    </source>
</evidence>
<keyword evidence="1 5" id="KW-1003">Cell membrane</keyword>
<organism evidence="6 7">
    <name type="scientific">Melghiribacillus thermohalophilus</name>
    <dbReference type="NCBI Taxonomy" id="1324956"/>
    <lineage>
        <taxon>Bacteria</taxon>
        <taxon>Bacillati</taxon>
        <taxon>Bacillota</taxon>
        <taxon>Bacilli</taxon>
        <taxon>Bacillales</taxon>
        <taxon>Bacillaceae</taxon>
        <taxon>Melghiribacillus</taxon>
    </lineage>
</organism>
<comment type="subcellular location">
    <subcellularLocation>
        <location evidence="5">Cell membrane</location>
        <topology evidence="5">Multi-pass membrane protein</topology>
    </subcellularLocation>
</comment>
<dbReference type="Pfam" id="PF07457">
    <property type="entry name" value="DUF1516"/>
    <property type="match status" value="1"/>
</dbReference>
<feature type="transmembrane region" description="Helical" evidence="5">
    <location>
        <begin position="6"/>
        <end position="24"/>
    </location>
</feature>
<evidence type="ECO:0000256" key="3">
    <source>
        <dbReference type="ARBA" id="ARBA00022989"/>
    </source>
</evidence>
<feature type="transmembrane region" description="Helical" evidence="5">
    <location>
        <begin position="67"/>
        <end position="85"/>
    </location>
</feature>
<keyword evidence="2 5" id="KW-0812">Transmembrane</keyword>
<dbReference type="OrthoDB" id="2365314at2"/>
<keyword evidence="3 5" id="KW-1133">Transmembrane helix</keyword>
<keyword evidence="4 5" id="KW-0472">Membrane</keyword>
<evidence type="ECO:0000256" key="4">
    <source>
        <dbReference type="ARBA" id="ARBA00023136"/>
    </source>
</evidence>
<dbReference type="EMBL" id="SMAN01000033">
    <property type="protein sequence ID" value="TCT16684.1"/>
    <property type="molecule type" value="Genomic_DNA"/>
</dbReference>
<dbReference type="GO" id="GO:0005886">
    <property type="term" value="C:plasma membrane"/>
    <property type="evidence" value="ECO:0007669"/>
    <property type="project" value="UniProtKB-SubCell"/>
</dbReference>